<dbReference type="AlphaFoldDB" id="A0A0B6YKT3"/>
<reference evidence="2" key="1">
    <citation type="submission" date="2014-12" db="EMBL/GenBank/DDBJ databases">
        <title>Insight into the proteome of Arion vulgaris.</title>
        <authorList>
            <person name="Aradska J."/>
            <person name="Bulat T."/>
            <person name="Smidak R."/>
            <person name="Sarate P."/>
            <person name="Gangsoo J."/>
            <person name="Sialana F."/>
            <person name="Bilban M."/>
            <person name="Lubec G."/>
        </authorList>
    </citation>
    <scope>NUCLEOTIDE SEQUENCE</scope>
    <source>
        <tissue evidence="2">Skin</tissue>
    </source>
</reference>
<sequence length="102" mass="11510">KPVIDSHQNLVEDVQKGASKVHTKTVVRQDMINVCNISPMNNKTCKSSPAASSRKLVSADEQTKNNAKEQETNSELTFIIRKKCKSKEDTKKESCGRHVQYY</sequence>
<feature type="non-terminal residue" evidence="2">
    <location>
        <position position="1"/>
    </location>
</feature>
<feature type="region of interest" description="Disordered" evidence="1">
    <location>
        <begin position="43"/>
        <end position="73"/>
    </location>
</feature>
<dbReference type="EMBL" id="HACG01009937">
    <property type="protein sequence ID" value="CEK56802.1"/>
    <property type="molecule type" value="Transcribed_RNA"/>
</dbReference>
<protein>
    <submittedName>
        <fullName evidence="2">Uncharacterized protein</fullName>
    </submittedName>
</protein>
<evidence type="ECO:0000256" key="1">
    <source>
        <dbReference type="SAM" id="MobiDB-lite"/>
    </source>
</evidence>
<name>A0A0B6YKT3_9EUPU</name>
<gene>
    <name evidence="2" type="primary">ORF28551</name>
</gene>
<accession>A0A0B6YKT3</accession>
<organism evidence="2">
    <name type="scientific">Arion vulgaris</name>
    <dbReference type="NCBI Taxonomy" id="1028688"/>
    <lineage>
        <taxon>Eukaryota</taxon>
        <taxon>Metazoa</taxon>
        <taxon>Spiralia</taxon>
        <taxon>Lophotrochozoa</taxon>
        <taxon>Mollusca</taxon>
        <taxon>Gastropoda</taxon>
        <taxon>Heterobranchia</taxon>
        <taxon>Euthyneura</taxon>
        <taxon>Panpulmonata</taxon>
        <taxon>Eupulmonata</taxon>
        <taxon>Stylommatophora</taxon>
        <taxon>Helicina</taxon>
        <taxon>Arionoidea</taxon>
        <taxon>Arionidae</taxon>
        <taxon>Arion</taxon>
    </lineage>
</organism>
<feature type="compositionally biased region" description="Basic and acidic residues" evidence="1">
    <location>
        <begin position="57"/>
        <end position="71"/>
    </location>
</feature>
<evidence type="ECO:0000313" key="2">
    <source>
        <dbReference type="EMBL" id="CEK56802.1"/>
    </source>
</evidence>
<proteinExistence type="predicted"/>